<dbReference type="InterPro" id="IPR029058">
    <property type="entry name" value="AB_hydrolase_fold"/>
</dbReference>
<reference evidence="1 2" key="1">
    <citation type="submission" date="2022-03" db="EMBL/GenBank/DDBJ databases">
        <title>Genome data of Colletotrichum spp.</title>
        <authorList>
            <person name="Utami Y.D."/>
            <person name="Hiruma K."/>
        </authorList>
    </citation>
    <scope>NUCLEOTIDE SEQUENCE [LARGE SCALE GENOMIC DNA]</scope>
    <source>
        <strain evidence="1 2">MAFF 239500</strain>
    </source>
</reference>
<keyword evidence="2" id="KW-1185">Reference proteome</keyword>
<evidence type="ECO:0000313" key="1">
    <source>
        <dbReference type="EMBL" id="GKT44493.1"/>
    </source>
</evidence>
<name>A0AA37LDN8_9PEZI</name>
<dbReference type="PANTHER" id="PTHR17630">
    <property type="entry name" value="DIENELACTONE HYDROLASE"/>
    <property type="match status" value="1"/>
</dbReference>
<dbReference type="RefSeq" id="XP_049126843.1">
    <property type="nucleotide sequence ID" value="XM_049270886.1"/>
</dbReference>
<proteinExistence type="predicted"/>
<gene>
    <name evidence="1" type="ORF">ColSpa_04674</name>
</gene>
<dbReference type="SUPFAM" id="SSF53474">
    <property type="entry name" value="alpha/beta-Hydrolases"/>
    <property type="match status" value="1"/>
</dbReference>
<dbReference type="Proteomes" id="UP001055115">
    <property type="component" value="Unassembled WGS sequence"/>
</dbReference>
<evidence type="ECO:0000313" key="2">
    <source>
        <dbReference type="Proteomes" id="UP001055115"/>
    </source>
</evidence>
<comment type="caution">
    <text evidence="1">The sequence shown here is derived from an EMBL/GenBank/DDBJ whole genome shotgun (WGS) entry which is preliminary data.</text>
</comment>
<protein>
    <recommendedName>
        <fullName evidence="3">Dienelactone hydrolase</fullName>
    </recommendedName>
</protein>
<dbReference type="Gene3D" id="3.40.50.1820">
    <property type="entry name" value="alpha/beta hydrolase"/>
    <property type="match status" value="1"/>
</dbReference>
<dbReference type="AlphaFoldDB" id="A0AA37LDN8"/>
<evidence type="ECO:0008006" key="3">
    <source>
        <dbReference type="Google" id="ProtNLM"/>
    </source>
</evidence>
<dbReference type="EMBL" id="BQXU01000010">
    <property type="protein sequence ID" value="GKT44493.1"/>
    <property type="molecule type" value="Genomic_DNA"/>
</dbReference>
<organism evidence="1 2">
    <name type="scientific">Colletotrichum spaethianum</name>
    <dbReference type="NCBI Taxonomy" id="700344"/>
    <lineage>
        <taxon>Eukaryota</taxon>
        <taxon>Fungi</taxon>
        <taxon>Dikarya</taxon>
        <taxon>Ascomycota</taxon>
        <taxon>Pezizomycotina</taxon>
        <taxon>Sordariomycetes</taxon>
        <taxon>Hypocreomycetidae</taxon>
        <taxon>Glomerellales</taxon>
        <taxon>Glomerellaceae</taxon>
        <taxon>Colletotrichum</taxon>
        <taxon>Colletotrichum spaethianum species complex</taxon>
    </lineage>
</organism>
<accession>A0AA37LDN8</accession>
<sequence length="139" mass="15519">MEVASCCLGPFEWDGKSTGRTDKLAGKGAYTTSDNPDVAILLVHDLLGWTFSNARLLADHYAHEANAAVYVPDFFGGWVVDFEPVPAGRFHEIDLEDFHKSNGRKIRESEIFNFTRALRKNIIRSQPRSPAMEGGLCFD</sequence>
<dbReference type="PANTHER" id="PTHR17630:SF55">
    <property type="entry name" value="DIENELACTONE HYDROLASE FAMILY PROTEIN (AFU_ORTHOLOGUE AFUA_1G01900)"/>
    <property type="match status" value="1"/>
</dbReference>
<dbReference type="GeneID" id="73325476"/>